<evidence type="ECO:0000256" key="1">
    <source>
        <dbReference type="SAM" id="MobiDB-lite"/>
    </source>
</evidence>
<dbReference type="Gene3D" id="1.10.418.10">
    <property type="entry name" value="Calponin-like domain"/>
    <property type="match status" value="1"/>
</dbReference>
<accession>A0A9W9YB63</accession>
<dbReference type="InterPro" id="IPR036872">
    <property type="entry name" value="CH_dom_sf"/>
</dbReference>
<evidence type="ECO:0000313" key="4">
    <source>
        <dbReference type="Proteomes" id="UP001163046"/>
    </source>
</evidence>
<dbReference type="GO" id="GO:0060271">
    <property type="term" value="P:cilium assembly"/>
    <property type="evidence" value="ECO:0007669"/>
    <property type="project" value="TreeGrafter"/>
</dbReference>
<dbReference type="Pfam" id="PF24529">
    <property type="entry name" value="CFAP47"/>
    <property type="match status" value="1"/>
</dbReference>
<keyword evidence="4" id="KW-1185">Reference proteome</keyword>
<name>A0A9W9YB63_9CNID</name>
<evidence type="ECO:0000259" key="2">
    <source>
        <dbReference type="PROSITE" id="PS50021"/>
    </source>
</evidence>
<sequence>MYCTLLTFLRTQGAMVSHVKAEDLLDSADYRRWKKIQRKLRGCGTDEEDFPSDSGTSKIETAQFEAISAQAWTHTLSQLVKVLILSRITPHQFKKLQFPNKSTPLPDVNPDPLTSNVYSVGERILLAWINHHYNVQRNITWPAAIDGSSPPCRWIVNFDVDFTDGLVLAALVSAHVPFVIPTHLYSMYTRPSKAEQCLHNVLKVVEALRLIGLDYDIQPTDLTEPTPSRFSCPLHDTVMKHVRLQNPSTKPLVYQVLLAGKDAADFRLPMGDTIQVPPKGHLQMPVEFKSRFLRPCNGTLVLVGKREGTPCGNTLVFTLDTCITNIVPVATIKSESACYELQKVNFDVTNPFPLTGEFRIVLVEARNSFPGTSSPKAKASKSNKNLKKVESRTDHGQMNRSPRREFPPKIEQQRTESVTAPPDPMLSAFWSPANSIHLEPNSTAAVEIHFLPFEVGHRQCSILFINDKIGEFLYCIEANATLPLPSPMPLAESPHSIRISSAAAARSGRGAFGGDERVVYWKCEHNESFTEDLYIPLVNEARENALAIAAQQRMSERELQRRKLTGTLASCTVTASVAALGLGGDTFLHPGDTYIKRALEKEVTEFHTELSSKFFQAPSHVIIPASMNRKSVEVTSAARKSGSLWDTVPLPVNFQPKGPGHYPCRIILKSAHDMRVYQLECTVTPEGSALELEFLSPTHQSVTQDIPVVNQTNQDWHLAATLDGEGFYGPPVMVAKSHLTTHYPLMFRPCYEGHVEGKLLLTNTLDGTEQIYRLLGTGQKPLPLDHILIECPAKESATYTLQVPNVTKNKLIFQVQTDLDILGGPSSVTVLPGKTAEHVITVSPWKRGTCTGIVSFISSGESSGGPDAVRVDDEDEEHLHYRKSPNNDARIFCPRTLQMTPNFDPTVCGTR</sequence>
<feature type="compositionally biased region" description="Basic and acidic residues" evidence="1">
    <location>
        <begin position="387"/>
        <end position="414"/>
    </location>
</feature>
<feature type="region of interest" description="Disordered" evidence="1">
    <location>
        <begin position="370"/>
        <end position="422"/>
    </location>
</feature>
<evidence type="ECO:0000313" key="3">
    <source>
        <dbReference type="EMBL" id="KAJ7321785.1"/>
    </source>
</evidence>
<protein>
    <recommendedName>
        <fullName evidence="2">Calponin-homology (CH) domain-containing protein</fullName>
    </recommendedName>
</protein>
<dbReference type="OrthoDB" id="10060824at2759"/>
<feature type="domain" description="Calponin-homology (CH)" evidence="2">
    <location>
        <begin position="119"/>
        <end position="245"/>
    </location>
</feature>
<dbReference type="PANTHER" id="PTHR45912:SF3">
    <property type="entry name" value="CILIA- AND FLAGELLA-ASSOCIATED PROTEIN 47"/>
    <property type="match status" value="1"/>
</dbReference>
<dbReference type="GO" id="GO:0005929">
    <property type="term" value="C:cilium"/>
    <property type="evidence" value="ECO:0007669"/>
    <property type="project" value="TreeGrafter"/>
</dbReference>
<dbReference type="Proteomes" id="UP001163046">
    <property type="component" value="Unassembled WGS sequence"/>
</dbReference>
<proteinExistence type="predicted"/>
<comment type="caution">
    <text evidence="3">The sequence shown here is derived from an EMBL/GenBank/DDBJ whole genome shotgun (WGS) entry which is preliminary data.</text>
</comment>
<dbReference type="InterPro" id="IPR001715">
    <property type="entry name" value="CH_dom"/>
</dbReference>
<reference evidence="3" key="1">
    <citation type="submission" date="2023-01" db="EMBL/GenBank/DDBJ databases">
        <title>Genome assembly of the deep-sea coral Lophelia pertusa.</title>
        <authorList>
            <person name="Herrera S."/>
            <person name="Cordes E."/>
        </authorList>
    </citation>
    <scope>NUCLEOTIDE SEQUENCE</scope>
    <source>
        <strain evidence="3">USNM1676648</strain>
        <tissue evidence="3">Polyp</tissue>
    </source>
</reference>
<dbReference type="SUPFAM" id="SSF47576">
    <property type="entry name" value="Calponin-homology domain, CH-domain"/>
    <property type="match status" value="1"/>
</dbReference>
<gene>
    <name evidence="3" type="ORF">OS493_033893</name>
</gene>
<dbReference type="PANTHER" id="PTHR45912">
    <property type="entry name" value="CILIA- AND FLAGELLA-ASSOCIATED PROTEIN 47"/>
    <property type="match status" value="1"/>
</dbReference>
<dbReference type="PROSITE" id="PS50021">
    <property type="entry name" value="CH"/>
    <property type="match status" value="1"/>
</dbReference>
<organism evidence="3 4">
    <name type="scientific">Desmophyllum pertusum</name>
    <dbReference type="NCBI Taxonomy" id="174260"/>
    <lineage>
        <taxon>Eukaryota</taxon>
        <taxon>Metazoa</taxon>
        <taxon>Cnidaria</taxon>
        <taxon>Anthozoa</taxon>
        <taxon>Hexacorallia</taxon>
        <taxon>Scleractinia</taxon>
        <taxon>Caryophylliina</taxon>
        <taxon>Caryophylliidae</taxon>
        <taxon>Desmophyllum</taxon>
    </lineage>
</organism>
<dbReference type="EMBL" id="MU827823">
    <property type="protein sequence ID" value="KAJ7321785.1"/>
    <property type="molecule type" value="Genomic_DNA"/>
</dbReference>
<dbReference type="AlphaFoldDB" id="A0A9W9YB63"/>
<dbReference type="InterPro" id="IPR056343">
    <property type="entry name" value="CFAP47_dom"/>
</dbReference>